<feature type="compositionally biased region" description="Low complexity" evidence="1">
    <location>
        <begin position="26"/>
        <end position="45"/>
    </location>
</feature>
<proteinExistence type="predicted"/>
<sequence>MVLVAGITACRGEGPAEEPVATDPLTASVDDPTSAAAATVDPASAIPDDFPLAADWPPRPGEPGYLGLQGPDRELPAIDHQPCDVVAADPAFRDRRRADWGDVEDDRSRQLTVYRSEQDAEEALQAIIEVYRHCPERFDGPSWVGYVLQQTSYGDASWSVTATETFDGYRTSYLGVRHLVRVGQAVLVTVDHNEGGFGPPGSLEENVARPVAEARDVIDAMCVFSTTGC</sequence>
<organism evidence="2 3">
    <name type="scientific">Nocardioides silvaticus</name>
    <dbReference type="NCBI Taxonomy" id="2201891"/>
    <lineage>
        <taxon>Bacteria</taxon>
        <taxon>Bacillati</taxon>
        <taxon>Actinomycetota</taxon>
        <taxon>Actinomycetes</taxon>
        <taxon>Propionibacteriales</taxon>
        <taxon>Nocardioidaceae</taxon>
        <taxon>Nocardioides</taxon>
    </lineage>
</organism>
<gene>
    <name evidence="2" type="ORF">DJ010_03195</name>
</gene>
<evidence type="ECO:0000256" key="1">
    <source>
        <dbReference type="SAM" id="MobiDB-lite"/>
    </source>
</evidence>
<evidence type="ECO:0000313" key="3">
    <source>
        <dbReference type="Proteomes" id="UP000245507"/>
    </source>
</evidence>
<reference evidence="2 3" key="1">
    <citation type="submission" date="2018-05" db="EMBL/GenBank/DDBJ databases">
        <title>Nocardioides silvaticus genome.</title>
        <authorList>
            <person name="Li C."/>
            <person name="Wang G."/>
        </authorList>
    </citation>
    <scope>NUCLEOTIDE SEQUENCE [LARGE SCALE GENOMIC DNA]</scope>
    <source>
        <strain evidence="2 3">CCTCC AB 2018079</strain>
    </source>
</reference>
<comment type="caution">
    <text evidence="2">The sequence shown here is derived from an EMBL/GenBank/DDBJ whole genome shotgun (WGS) entry which is preliminary data.</text>
</comment>
<feature type="region of interest" description="Disordered" evidence="1">
    <location>
        <begin position="11"/>
        <end position="65"/>
    </location>
</feature>
<keyword evidence="3" id="KW-1185">Reference proteome</keyword>
<accession>A0A316TQX9</accession>
<evidence type="ECO:0000313" key="2">
    <source>
        <dbReference type="EMBL" id="PWN04642.1"/>
    </source>
</evidence>
<dbReference type="Proteomes" id="UP000245507">
    <property type="component" value="Unassembled WGS sequence"/>
</dbReference>
<name>A0A316TQX9_9ACTN</name>
<dbReference type="EMBL" id="QGDD01000001">
    <property type="protein sequence ID" value="PWN04642.1"/>
    <property type="molecule type" value="Genomic_DNA"/>
</dbReference>
<protein>
    <recommendedName>
        <fullName evidence="4">PknH-like extracellular domain-containing protein</fullName>
    </recommendedName>
</protein>
<evidence type="ECO:0008006" key="4">
    <source>
        <dbReference type="Google" id="ProtNLM"/>
    </source>
</evidence>
<dbReference type="AlphaFoldDB" id="A0A316TQX9"/>